<sequence>MQPLIDIHLHLDGSLPYSTVKKLIQVHGILTMTDTQLRSHLSVSNDCHDLNEYLEKFAFPLTLMQTQDDLELIVFDLLKELKQQGLVYAEIRFAPQLHTQKGLTQTEVVQAVIDGRDKFLNWQVKDNSNAPLHVNFLLCCMRMKGNHQENEETVEVAKQFLNKGAVGIDLAGAETPQFAIHKYKDLFDKASSYHIPYTIHAGEAMGPESMKEALALKTTRIGHGIRCSEDEELVKTIVKDKITLECCATSNLNTKVFDKLDDYPIKKLLSEDVKVTLNSDNMTVSNTNLPFEYQQLEEKTNLTKQDEEQLYLNAVRAAFCSEEEKARLRSLI</sequence>
<evidence type="ECO:0000313" key="8">
    <source>
        <dbReference type="EMBL" id="TGY17663.1"/>
    </source>
</evidence>
<dbReference type="PANTHER" id="PTHR11409">
    <property type="entry name" value="ADENOSINE DEAMINASE"/>
    <property type="match status" value="1"/>
</dbReference>
<dbReference type="GO" id="GO:0046872">
    <property type="term" value="F:metal ion binding"/>
    <property type="evidence" value="ECO:0007669"/>
    <property type="project" value="UniProtKB-KW"/>
</dbReference>
<evidence type="ECO:0000256" key="2">
    <source>
        <dbReference type="ARBA" id="ARBA00006676"/>
    </source>
</evidence>
<dbReference type="GO" id="GO:0046103">
    <property type="term" value="P:inosine biosynthetic process"/>
    <property type="evidence" value="ECO:0007669"/>
    <property type="project" value="TreeGrafter"/>
</dbReference>
<dbReference type="PANTHER" id="PTHR11409:SF43">
    <property type="entry name" value="ADENOSINE DEAMINASE"/>
    <property type="match status" value="1"/>
</dbReference>
<dbReference type="InterPro" id="IPR001365">
    <property type="entry name" value="A_deaminase_dom"/>
</dbReference>
<dbReference type="InterPro" id="IPR006330">
    <property type="entry name" value="Ado/ade_deaminase"/>
</dbReference>
<keyword evidence="6" id="KW-0862">Zinc</keyword>
<evidence type="ECO:0000256" key="3">
    <source>
        <dbReference type="ARBA" id="ARBA00012784"/>
    </source>
</evidence>
<dbReference type="Gene3D" id="3.20.20.140">
    <property type="entry name" value="Metal-dependent hydrolases"/>
    <property type="match status" value="1"/>
</dbReference>
<dbReference type="EC" id="3.5.4.4" evidence="3"/>
<dbReference type="GO" id="GO:0006154">
    <property type="term" value="P:adenosine catabolic process"/>
    <property type="evidence" value="ECO:0007669"/>
    <property type="project" value="TreeGrafter"/>
</dbReference>
<proteinExistence type="inferred from homology"/>
<evidence type="ECO:0000256" key="1">
    <source>
        <dbReference type="ARBA" id="ARBA00001947"/>
    </source>
</evidence>
<dbReference type="AlphaFoldDB" id="A0A4S2BSV5"/>
<dbReference type="GO" id="GO:0005829">
    <property type="term" value="C:cytosol"/>
    <property type="evidence" value="ECO:0007669"/>
    <property type="project" value="TreeGrafter"/>
</dbReference>
<comment type="caution">
    <text evidence="8">The sequence shown here is derived from an EMBL/GenBank/DDBJ whole genome shotgun (WGS) entry which is preliminary data.</text>
</comment>
<evidence type="ECO:0000256" key="5">
    <source>
        <dbReference type="ARBA" id="ARBA00022801"/>
    </source>
</evidence>
<name>A0A4S2BSV5_9LACO</name>
<keyword evidence="5 8" id="KW-0378">Hydrolase</keyword>
<keyword evidence="4" id="KW-0479">Metal-binding</keyword>
<evidence type="ECO:0000259" key="7">
    <source>
        <dbReference type="Pfam" id="PF00962"/>
    </source>
</evidence>
<evidence type="ECO:0000256" key="6">
    <source>
        <dbReference type="ARBA" id="ARBA00022833"/>
    </source>
</evidence>
<evidence type="ECO:0000256" key="4">
    <source>
        <dbReference type="ARBA" id="ARBA00022723"/>
    </source>
</evidence>
<comment type="cofactor">
    <cofactor evidence="1">
        <name>Zn(2+)</name>
        <dbReference type="ChEBI" id="CHEBI:29105"/>
    </cofactor>
</comment>
<dbReference type="EMBL" id="SRYV01000001">
    <property type="protein sequence ID" value="TGY17663.1"/>
    <property type="molecule type" value="Genomic_DNA"/>
</dbReference>
<accession>A0A4S2BSV5</accession>
<dbReference type="SUPFAM" id="SSF51556">
    <property type="entry name" value="Metallo-dependent hydrolases"/>
    <property type="match status" value="1"/>
</dbReference>
<organism evidence="8 9">
    <name type="scientific">Lactobacillus intestinalis</name>
    <dbReference type="NCBI Taxonomy" id="151781"/>
    <lineage>
        <taxon>Bacteria</taxon>
        <taxon>Bacillati</taxon>
        <taxon>Bacillota</taxon>
        <taxon>Bacilli</taxon>
        <taxon>Lactobacillales</taxon>
        <taxon>Lactobacillaceae</taxon>
        <taxon>Lactobacillus</taxon>
    </lineage>
</organism>
<feature type="domain" description="Adenosine deaminase" evidence="7">
    <location>
        <begin position="3"/>
        <end position="332"/>
    </location>
</feature>
<evidence type="ECO:0000313" key="9">
    <source>
        <dbReference type="Proteomes" id="UP000309117"/>
    </source>
</evidence>
<comment type="similarity">
    <text evidence="2">Belongs to the metallo-dependent hydrolases superfamily. Adenosine and AMP deaminases family.</text>
</comment>
<dbReference type="Proteomes" id="UP000309117">
    <property type="component" value="Unassembled WGS sequence"/>
</dbReference>
<dbReference type="Pfam" id="PF00962">
    <property type="entry name" value="A_deaminase"/>
    <property type="match status" value="1"/>
</dbReference>
<dbReference type="RefSeq" id="WP_004042592.1">
    <property type="nucleotide sequence ID" value="NZ_AQFR02000003.1"/>
</dbReference>
<reference evidence="8 9" key="1">
    <citation type="submission" date="2019-04" db="EMBL/GenBank/DDBJ databases">
        <title>Microbes associate with the intestines of laboratory mice.</title>
        <authorList>
            <person name="Navarre W."/>
            <person name="Wong E."/>
            <person name="Huang K."/>
            <person name="Tropini C."/>
            <person name="Ng K."/>
            <person name="Yu B."/>
        </authorList>
    </citation>
    <scope>NUCLEOTIDE SEQUENCE [LARGE SCALE GENOMIC DNA]</scope>
    <source>
        <strain evidence="8 9">NM61_E11</strain>
    </source>
</reference>
<protein>
    <recommendedName>
        <fullName evidence="3">adenosine deaminase</fullName>
        <ecNumber evidence="3">3.5.4.4</ecNumber>
    </recommendedName>
</protein>
<dbReference type="NCBIfam" id="TIGR01430">
    <property type="entry name" value="aden_deam"/>
    <property type="match status" value="1"/>
</dbReference>
<dbReference type="GO" id="GO:0043103">
    <property type="term" value="P:hypoxanthine salvage"/>
    <property type="evidence" value="ECO:0007669"/>
    <property type="project" value="TreeGrafter"/>
</dbReference>
<dbReference type="InterPro" id="IPR032466">
    <property type="entry name" value="Metal_Hydrolase"/>
</dbReference>
<dbReference type="GO" id="GO:0004000">
    <property type="term" value="F:adenosine deaminase activity"/>
    <property type="evidence" value="ECO:0007669"/>
    <property type="project" value="UniProtKB-ARBA"/>
</dbReference>
<gene>
    <name evidence="8" type="ORF">E5351_00720</name>
</gene>